<evidence type="ECO:0000313" key="1">
    <source>
        <dbReference type="EMBL" id="UWZ86008.1"/>
    </source>
</evidence>
<evidence type="ECO:0000313" key="2">
    <source>
        <dbReference type="Proteomes" id="UP001059380"/>
    </source>
</evidence>
<reference evidence="1" key="1">
    <citation type="submission" date="2021-04" db="EMBL/GenBank/DDBJ databases">
        <title>Phylogenetic analysis of Acidobacteriaceae.</title>
        <authorList>
            <person name="Qiu L."/>
            <person name="Zhang Q."/>
        </authorList>
    </citation>
    <scope>NUCLEOTIDE SEQUENCE</scope>
    <source>
        <strain evidence="1">DSM 25168</strain>
    </source>
</reference>
<dbReference type="Proteomes" id="UP001059380">
    <property type="component" value="Chromosome"/>
</dbReference>
<sequence length="177" mass="19811">MRAIIPFKRPHSRGFGASVADPVLDPATQGDPFVPTAFPRATAIASPARVLSVGRMDEDVLIRLPLDESAGFCFSHANDYLELWGLSRGHTYDAVIFQNSLSCFELEEAARLVRRRWPSAGILLIRSGEITLTDPFYDRRLKPPVDRNTLLSVLSELTRLTTEMPRPRWRVAHALGN</sequence>
<dbReference type="AlphaFoldDB" id="A0A9J7BTN4"/>
<organism evidence="1 2">
    <name type="scientific">Occallatibacter riparius</name>
    <dbReference type="NCBI Taxonomy" id="1002689"/>
    <lineage>
        <taxon>Bacteria</taxon>
        <taxon>Pseudomonadati</taxon>
        <taxon>Acidobacteriota</taxon>
        <taxon>Terriglobia</taxon>
        <taxon>Terriglobales</taxon>
        <taxon>Acidobacteriaceae</taxon>
        <taxon>Occallatibacter</taxon>
    </lineage>
</organism>
<gene>
    <name evidence="1" type="ORF">MOP44_08695</name>
</gene>
<dbReference type="EMBL" id="CP093313">
    <property type="protein sequence ID" value="UWZ86008.1"/>
    <property type="molecule type" value="Genomic_DNA"/>
</dbReference>
<name>A0A9J7BTN4_9BACT</name>
<proteinExistence type="predicted"/>
<dbReference type="KEGG" id="orp:MOP44_08695"/>
<protein>
    <submittedName>
        <fullName evidence="1">Uncharacterized protein</fullName>
    </submittedName>
</protein>
<dbReference type="RefSeq" id="WP_260795651.1">
    <property type="nucleotide sequence ID" value="NZ_CP093313.1"/>
</dbReference>
<accession>A0A9J7BTN4</accession>
<keyword evidence="2" id="KW-1185">Reference proteome</keyword>